<keyword evidence="2 4" id="KW-0689">Ribosomal protein</keyword>
<evidence type="ECO:0000256" key="2">
    <source>
        <dbReference type="ARBA" id="ARBA00022980"/>
    </source>
</evidence>
<organism evidence="5">
    <name type="scientific">Trentepohlia odorata</name>
    <dbReference type="NCBI Taxonomy" id="2576626"/>
    <lineage>
        <taxon>Eukaryota</taxon>
        <taxon>Viridiplantae</taxon>
        <taxon>Chlorophyta</taxon>
        <taxon>core chlorophytes</taxon>
        <taxon>Ulvophyceae</taxon>
        <taxon>TCBD clade</taxon>
        <taxon>Trentepohliales</taxon>
        <taxon>Trentepohliaceae</taxon>
        <taxon>Trentepohlia</taxon>
    </lineage>
</organism>
<name>A0A4Y5P3F0_9CHLO</name>
<dbReference type="PROSITE" id="PS00053">
    <property type="entry name" value="RIBOSOMAL_S8"/>
    <property type="match status" value="1"/>
</dbReference>
<dbReference type="Gene3D" id="3.30.1490.10">
    <property type="match status" value="1"/>
</dbReference>
<accession>A0A4Y5P3F0</accession>
<reference evidence="5" key="1">
    <citation type="journal article" date="2019" name="Int. J. Mol. Sci.">
        <title>Characterization of the Chloroplast Genome of Trentepohlia odorata (Trentepohliales, Chlorophyta), and Discussion of its Taxonomy.</title>
        <authorList>
            <person name="Zhu H."/>
            <person name="Hu Y."/>
            <person name="Liu F."/>
            <person name="Hu Z."/>
            <person name="Liu G."/>
        </authorList>
    </citation>
    <scope>NUCLEOTIDE SEQUENCE</scope>
</reference>
<comment type="similarity">
    <text evidence="1 4">Belongs to the universal ribosomal protein uS8 family.</text>
</comment>
<keyword evidence="5" id="KW-0150">Chloroplast</keyword>
<dbReference type="InterPro" id="IPR047863">
    <property type="entry name" value="Ribosomal_uS8_CS"/>
</dbReference>
<protein>
    <submittedName>
        <fullName evidence="5">Ribosomal protein S8</fullName>
    </submittedName>
</protein>
<evidence type="ECO:0000256" key="3">
    <source>
        <dbReference type="ARBA" id="ARBA00023274"/>
    </source>
</evidence>
<evidence type="ECO:0000313" key="5">
    <source>
        <dbReference type="EMBL" id="QCW57794.1"/>
    </source>
</evidence>
<evidence type="ECO:0000256" key="1">
    <source>
        <dbReference type="ARBA" id="ARBA00006471"/>
    </source>
</evidence>
<dbReference type="EMBL" id="MK580484">
    <property type="protein sequence ID" value="QCW57794.1"/>
    <property type="molecule type" value="Genomic_DNA"/>
</dbReference>
<gene>
    <name evidence="5" type="primary">rps8</name>
</gene>
<dbReference type="GeneID" id="40872476"/>
<dbReference type="RefSeq" id="YP_009667491.1">
    <property type="nucleotide sequence ID" value="NC_043776.1"/>
</dbReference>
<dbReference type="GO" id="GO:0005840">
    <property type="term" value="C:ribosome"/>
    <property type="evidence" value="ECO:0007669"/>
    <property type="project" value="UniProtKB-KW"/>
</dbReference>
<proteinExistence type="inferred from homology"/>
<keyword evidence="3 4" id="KW-0687">Ribonucleoprotein</keyword>
<dbReference type="FunFam" id="3.30.1490.10:FF:000001">
    <property type="entry name" value="30S ribosomal protein S8"/>
    <property type="match status" value="1"/>
</dbReference>
<dbReference type="GO" id="GO:0003735">
    <property type="term" value="F:structural constituent of ribosome"/>
    <property type="evidence" value="ECO:0007669"/>
    <property type="project" value="InterPro"/>
</dbReference>
<keyword evidence="5" id="KW-0934">Plastid</keyword>
<dbReference type="AlphaFoldDB" id="A0A4Y5P3F0"/>
<sequence>MTLEEKAIYPYLFFEESNDLKTSDLISSKISNLSEQKTRESDWKFFPSEKIFRSEKGNKQQPSEPKKSLNLQKYLRKKNNKTFQTLFNPNYSKIILLAFNLNTKEKASIHGIRRVSKSSLRCYSSNPIPRSFGGLGIFIVSTNCGIMTDNEAREKNLGGEIMLEIW</sequence>
<dbReference type="GO" id="GO:0005737">
    <property type="term" value="C:cytoplasm"/>
    <property type="evidence" value="ECO:0007669"/>
    <property type="project" value="UniProtKB-ARBA"/>
</dbReference>
<dbReference type="SUPFAM" id="SSF56047">
    <property type="entry name" value="Ribosomal protein S8"/>
    <property type="match status" value="1"/>
</dbReference>
<dbReference type="GO" id="GO:1990904">
    <property type="term" value="C:ribonucleoprotein complex"/>
    <property type="evidence" value="ECO:0007669"/>
    <property type="project" value="UniProtKB-KW"/>
</dbReference>
<dbReference type="GO" id="GO:0006412">
    <property type="term" value="P:translation"/>
    <property type="evidence" value="ECO:0007669"/>
    <property type="project" value="InterPro"/>
</dbReference>
<dbReference type="Pfam" id="PF00410">
    <property type="entry name" value="Ribosomal_S8"/>
    <property type="match status" value="1"/>
</dbReference>
<dbReference type="InterPro" id="IPR035987">
    <property type="entry name" value="Ribosomal_uS8_sf"/>
</dbReference>
<geneLocation type="chloroplast" evidence="5"/>
<dbReference type="InterPro" id="IPR000630">
    <property type="entry name" value="Ribosomal_uS8"/>
</dbReference>
<evidence type="ECO:0000256" key="4">
    <source>
        <dbReference type="RuleBase" id="RU003660"/>
    </source>
</evidence>